<dbReference type="Pfam" id="PF00356">
    <property type="entry name" value="LacI"/>
    <property type="match status" value="1"/>
</dbReference>
<feature type="domain" description="HTH lacI-type" evidence="4">
    <location>
        <begin position="4"/>
        <end position="59"/>
    </location>
</feature>
<proteinExistence type="predicted"/>
<dbReference type="Proteomes" id="UP000260943">
    <property type="component" value="Unassembled WGS sequence"/>
</dbReference>
<dbReference type="AlphaFoldDB" id="A0A3E4QRQ4"/>
<evidence type="ECO:0000256" key="1">
    <source>
        <dbReference type="ARBA" id="ARBA00023015"/>
    </source>
</evidence>
<keyword evidence="1" id="KW-0805">Transcription regulation</keyword>
<comment type="caution">
    <text evidence="5">The sequence shown here is derived from an EMBL/GenBank/DDBJ whole genome shotgun (WGS) entry which is preliminary data.</text>
</comment>
<dbReference type="PANTHER" id="PTHR30146">
    <property type="entry name" value="LACI-RELATED TRANSCRIPTIONAL REPRESSOR"/>
    <property type="match status" value="1"/>
</dbReference>
<organism evidence="5 6">
    <name type="scientific">Collinsella tanakaei</name>
    <dbReference type="NCBI Taxonomy" id="626935"/>
    <lineage>
        <taxon>Bacteria</taxon>
        <taxon>Bacillati</taxon>
        <taxon>Actinomycetota</taxon>
        <taxon>Coriobacteriia</taxon>
        <taxon>Coriobacteriales</taxon>
        <taxon>Coriobacteriaceae</taxon>
        <taxon>Collinsella</taxon>
    </lineage>
</organism>
<dbReference type="Pfam" id="PF13377">
    <property type="entry name" value="Peripla_BP_3"/>
    <property type="match status" value="1"/>
</dbReference>
<reference evidence="5 6" key="1">
    <citation type="submission" date="2018-08" db="EMBL/GenBank/DDBJ databases">
        <title>A genome reference for cultivated species of the human gut microbiota.</title>
        <authorList>
            <person name="Zou Y."/>
            <person name="Xue W."/>
            <person name="Luo G."/>
        </authorList>
    </citation>
    <scope>NUCLEOTIDE SEQUENCE [LARGE SCALE GENOMIC DNA]</scope>
    <source>
        <strain evidence="5 6">TF08-14</strain>
    </source>
</reference>
<evidence type="ECO:0000313" key="5">
    <source>
        <dbReference type="EMBL" id="RGL09889.1"/>
    </source>
</evidence>
<dbReference type="InterPro" id="IPR000843">
    <property type="entry name" value="HTH_LacI"/>
</dbReference>
<dbReference type="PANTHER" id="PTHR30146:SF145">
    <property type="entry name" value="RIBOSE OPERON REPRESSOR"/>
    <property type="match status" value="1"/>
</dbReference>
<keyword evidence="3" id="KW-0804">Transcription</keyword>
<dbReference type="GO" id="GO:0000976">
    <property type="term" value="F:transcription cis-regulatory region binding"/>
    <property type="evidence" value="ECO:0007669"/>
    <property type="project" value="TreeGrafter"/>
</dbReference>
<evidence type="ECO:0000256" key="2">
    <source>
        <dbReference type="ARBA" id="ARBA00023125"/>
    </source>
</evidence>
<dbReference type="InterPro" id="IPR046335">
    <property type="entry name" value="LacI/GalR-like_sensor"/>
</dbReference>
<dbReference type="SUPFAM" id="SSF47413">
    <property type="entry name" value="lambda repressor-like DNA-binding domains"/>
    <property type="match status" value="1"/>
</dbReference>
<dbReference type="SUPFAM" id="SSF53822">
    <property type="entry name" value="Periplasmic binding protein-like I"/>
    <property type="match status" value="1"/>
</dbReference>
<dbReference type="PROSITE" id="PS00356">
    <property type="entry name" value="HTH_LACI_1"/>
    <property type="match status" value="1"/>
</dbReference>
<accession>A0A3E4QRQ4</accession>
<dbReference type="PRINTS" id="PR00036">
    <property type="entry name" value="HTHLACI"/>
</dbReference>
<evidence type="ECO:0000259" key="4">
    <source>
        <dbReference type="PROSITE" id="PS50932"/>
    </source>
</evidence>
<protein>
    <submittedName>
        <fullName evidence="5">LacI family transcriptional regulator</fullName>
    </submittedName>
</protein>
<sequence length="350" mass="37645">MARVTIKDIAEQAGVSPATVSRFLNKRYGSMSPETRDRIAQVIERTGYKPNNAARSLRLDRTNTIGVILADIRNPFSSAMLEELSQQAAQRGCSIVTAISSNNSQSEAEALERLVDAGVDGIIVNTCSNDPAPLRAVAATKPVVLLDRDVEGIDLSLVTSNNAALIDELLDQLQQAGCTRYHLLTEYDETSSVRRGRADRFEHEIRRRGLAGCVLALDPDAGHAAAQISACLEPAEIPSHSAAATSCKPITGFIAINGLVFLRFVEALGLTDTVVPRDALVATFDEYPWNHVLFGGVTTAMQDTAGLATAALEQLFTAIDQLSRRGGFMPAPQHIEVPGTIIPRASSRLR</sequence>
<dbReference type="InterPro" id="IPR028082">
    <property type="entry name" value="Peripla_BP_I"/>
</dbReference>
<dbReference type="InterPro" id="IPR010982">
    <property type="entry name" value="Lambda_DNA-bd_dom_sf"/>
</dbReference>
<dbReference type="Gene3D" id="1.10.260.40">
    <property type="entry name" value="lambda repressor-like DNA-binding domains"/>
    <property type="match status" value="1"/>
</dbReference>
<gene>
    <name evidence="5" type="ORF">DXC81_06650</name>
</gene>
<dbReference type="GO" id="GO:0003700">
    <property type="term" value="F:DNA-binding transcription factor activity"/>
    <property type="evidence" value="ECO:0007669"/>
    <property type="project" value="TreeGrafter"/>
</dbReference>
<evidence type="ECO:0000256" key="3">
    <source>
        <dbReference type="ARBA" id="ARBA00023163"/>
    </source>
</evidence>
<dbReference type="CDD" id="cd06283">
    <property type="entry name" value="PBP1_RegR_EndR_KdgR-like"/>
    <property type="match status" value="1"/>
</dbReference>
<dbReference type="Gene3D" id="3.40.50.2300">
    <property type="match status" value="2"/>
</dbReference>
<dbReference type="CDD" id="cd01392">
    <property type="entry name" value="HTH_LacI"/>
    <property type="match status" value="1"/>
</dbReference>
<dbReference type="RefSeq" id="WP_117679727.1">
    <property type="nucleotide sequence ID" value="NZ_CALJOO010000078.1"/>
</dbReference>
<dbReference type="EMBL" id="QSRJ01000007">
    <property type="protein sequence ID" value="RGL09889.1"/>
    <property type="molecule type" value="Genomic_DNA"/>
</dbReference>
<dbReference type="SMART" id="SM00354">
    <property type="entry name" value="HTH_LACI"/>
    <property type="match status" value="1"/>
</dbReference>
<name>A0A3E4QRQ4_9ACTN</name>
<dbReference type="PROSITE" id="PS50932">
    <property type="entry name" value="HTH_LACI_2"/>
    <property type="match status" value="1"/>
</dbReference>
<keyword evidence="2" id="KW-0238">DNA-binding</keyword>
<evidence type="ECO:0000313" key="6">
    <source>
        <dbReference type="Proteomes" id="UP000260943"/>
    </source>
</evidence>